<evidence type="ECO:0000313" key="6">
    <source>
        <dbReference type="EMBL" id="CAF9924905.1"/>
    </source>
</evidence>
<dbReference type="GO" id="GO:0016491">
    <property type="term" value="F:oxidoreductase activity"/>
    <property type="evidence" value="ECO:0007669"/>
    <property type="project" value="UniProtKB-KW"/>
</dbReference>
<accession>A0A8H3IRP0</accession>
<dbReference type="EMBL" id="CAJPDS010000037">
    <property type="protein sequence ID" value="CAF9924905.1"/>
    <property type="molecule type" value="Genomic_DNA"/>
</dbReference>
<protein>
    <recommendedName>
        <fullName evidence="4 5">Tyrosinase copper-binding domain-containing protein</fullName>
    </recommendedName>
</protein>
<sequence length="346" mass="38950">MKINLIASVCLGLLVSTRADEALFREVEERSTSLQLQSLVASGSTCTPENVAVRREWGSLSASDKRAYISALMCLRRKPSLTFPTAPGARNLFDDFQAVHINQTFLIHFNAVFLPWHRYYTWRYEKALREECDYQGYQPYWEWSSFYKDQTASPLFDGSDTSLSGNGEYVPHEAFNYTIPRTNLTVSRPAQQGGGCVTSGPLRNFTVNLGPVNSPGSLPGYKGNGTGLEYNPRCLVRDMGTVWSDNLSWENVTSLLNTTTSFLEFKGKLDVGVHAGGHFSIGGLQYDTFASPGDPAFFFHHAQVDRMWTLWQNLDIETRKTQLQGPVNWWNSMLLLPLVDRSFVVK</sequence>
<dbReference type="PANTHER" id="PTHR11474">
    <property type="entry name" value="TYROSINASE FAMILY MEMBER"/>
    <property type="match status" value="1"/>
</dbReference>
<gene>
    <name evidence="6" type="ORF">HETSPECPRED_005693</name>
</gene>
<evidence type="ECO:0000313" key="7">
    <source>
        <dbReference type="Proteomes" id="UP000664521"/>
    </source>
</evidence>
<evidence type="ECO:0000256" key="2">
    <source>
        <dbReference type="ARBA" id="ARBA00023002"/>
    </source>
</evidence>
<dbReference type="Pfam" id="PF00264">
    <property type="entry name" value="Tyrosinase"/>
    <property type="match status" value="1"/>
</dbReference>
<dbReference type="SUPFAM" id="SSF48056">
    <property type="entry name" value="Di-copper centre-containing domain"/>
    <property type="match status" value="1"/>
</dbReference>
<evidence type="ECO:0000256" key="3">
    <source>
        <dbReference type="SAM" id="SignalP"/>
    </source>
</evidence>
<dbReference type="PROSITE" id="PS00498">
    <property type="entry name" value="TYROSINASE_2"/>
    <property type="match status" value="1"/>
</dbReference>
<reference evidence="6" key="1">
    <citation type="submission" date="2021-03" db="EMBL/GenBank/DDBJ databases">
        <authorList>
            <person name="Tagirdzhanova G."/>
        </authorList>
    </citation>
    <scope>NUCLEOTIDE SEQUENCE</scope>
</reference>
<keyword evidence="7" id="KW-1185">Reference proteome</keyword>
<organism evidence="6 7">
    <name type="scientific">Heterodermia speciosa</name>
    <dbReference type="NCBI Taxonomy" id="116794"/>
    <lineage>
        <taxon>Eukaryota</taxon>
        <taxon>Fungi</taxon>
        <taxon>Dikarya</taxon>
        <taxon>Ascomycota</taxon>
        <taxon>Pezizomycotina</taxon>
        <taxon>Lecanoromycetes</taxon>
        <taxon>OSLEUM clade</taxon>
        <taxon>Lecanoromycetidae</taxon>
        <taxon>Caliciales</taxon>
        <taxon>Physciaceae</taxon>
        <taxon>Heterodermia</taxon>
    </lineage>
</organism>
<evidence type="ECO:0000256" key="1">
    <source>
        <dbReference type="ARBA" id="ARBA00022723"/>
    </source>
</evidence>
<dbReference type="InterPro" id="IPR002227">
    <property type="entry name" value="Tyrosinase_Cu-bd"/>
</dbReference>
<comment type="caution">
    <text evidence="6">The sequence shown here is derived from an EMBL/GenBank/DDBJ whole genome shotgun (WGS) entry which is preliminary data.</text>
</comment>
<dbReference type="GO" id="GO:0046872">
    <property type="term" value="F:metal ion binding"/>
    <property type="evidence" value="ECO:0007669"/>
    <property type="project" value="UniProtKB-KW"/>
</dbReference>
<dbReference type="OrthoDB" id="6132182at2759"/>
<evidence type="ECO:0000259" key="4">
    <source>
        <dbReference type="PROSITE" id="PS00497"/>
    </source>
</evidence>
<dbReference type="Proteomes" id="UP000664521">
    <property type="component" value="Unassembled WGS sequence"/>
</dbReference>
<dbReference type="AlphaFoldDB" id="A0A8H3IRP0"/>
<dbReference type="PROSITE" id="PS00497">
    <property type="entry name" value="TYROSINASE_1"/>
    <property type="match status" value="1"/>
</dbReference>
<proteinExistence type="predicted"/>
<feature type="domain" description="Tyrosinase copper-binding" evidence="5">
    <location>
        <begin position="294"/>
        <end position="305"/>
    </location>
</feature>
<feature type="domain" description="Tyrosinase copper-binding" evidence="4">
    <location>
        <begin position="108"/>
        <end position="125"/>
    </location>
</feature>
<dbReference type="InterPro" id="IPR008922">
    <property type="entry name" value="Di-copper_centre_dom_sf"/>
</dbReference>
<keyword evidence="2" id="KW-0560">Oxidoreductase</keyword>
<dbReference type="Gene3D" id="1.10.1280.10">
    <property type="entry name" value="Di-copper center containing domain from catechol oxidase"/>
    <property type="match status" value="1"/>
</dbReference>
<keyword evidence="3" id="KW-0732">Signal</keyword>
<keyword evidence="1" id="KW-0479">Metal-binding</keyword>
<dbReference type="PANTHER" id="PTHR11474:SF125">
    <property type="entry name" value="N-ACETYL-6-HYDROXYTRYPTOPHAN OXIDASE IVOB-RELATED"/>
    <property type="match status" value="1"/>
</dbReference>
<feature type="signal peptide" evidence="3">
    <location>
        <begin position="1"/>
        <end position="19"/>
    </location>
</feature>
<evidence type="ECO:0000259" key="5">
    <source>
        <dbReference type="PROSITE" id="PS00498"/>
    </source>
</evidence>
<dbReference type="InterPro" id="IPR050316">
    <property type="entry name" value="Tyrosinase/Hemocyanin"/>
</dbReference>
<dbReference type="PRINTS" id="PR00092">
    <property type="entry name" value="TYROSINASE"/>
</dbReference>
<feature type="chain" id="PRO_5034201685" description="Tyrosinase copper-binding domain-containing protein" evidence="3">
    <location>
        <begin position="20"/>
        <end position="346"/>
    </location>
</feature>
<name>A0A8H3IRP0_9LECA</name>